<keyword evidence="2" id="KW-1133">Transmembrane helix</keyword>
<dbReference type="HOGENOM" id="CLU_022814_1_0_1"/>
<dbReference type="GO" id="GO:0006915">
    <property type="term" value="P:apoptotic process"/>
    <property type="evidence" value="ECO:0007669"/>
    <property type="project" value="InterPro"/>
</dbReference>
<accession>K2R150</accession>
<feature type="transmembrane region" description="Helical" evidence="2">
    <location>
        <begin position="410"/>
        <end position="431"/>
    </location>
</feature>
<proteinExistence type="predicted"/>
<feature type="compositionally biased region" description="Basic and acidic residues" evidence="1">
    <location>
        <begin position="36"/>
        <end position="57"/>
    </location>
</feature>
<dbReference type="PANTHER" id="PTHR37402">
    <property type="entry name" value="GRAM DOMAIN-CONTAINING PROTEIN 4"/>
    <property type="match status" value="1"/>
</dbReference>
<feature type="region of interest" description="Disordered" evidence="1">
    <location>
        <begin position="1"/>
        <end position="69"/>
    </location>
</feature>
<evidence type="ECO:0000313" key="3">
    <source>
        <dbReference type="EMBL" id="EKG15936.1"/>
    </source>
</evidence>
<dbReference type="PANTHER" id="PTHR37402:SF1">
    <property type="entry name" value="GRAM DOMAIN-CONTAINING PROTEIN 4"/>
    <property type="match status" value="1"/>
</dbReference>
<feature type="compositionally biased region" description="Basic and acidic residues" evidence="1">
    <location>
        <begin position="1"/>
        <end position="13"/>
    </location>
</feature>
<keyword evidence="2" id="KW-0472">Membrane</keyword>
<feature type="compositionally biased region" description="Polar residues" evidence="1">
    <location>
        <begin position="503"/>
        <end position="516"/>
    </location>
</feature>
<dbReference type="VEuPathDB" id="FungiDB:MPH_06902"/>
<gene>
    <name evidence="3" type="ORF">MPH_06902</name>
</gene>
<dbReference type="InterPro" id="IPR021709">
    <property type="entry name" value="DUF3292"/>
</dbReference>
<name>K2R150_MACPH</name>
<keyword evidence="2" id="KW-0812">Transmembrane</keyword>
<comment type="caution">
    <text evidence="3">The sequence shown here is derived from an EMBL/GenBank/DDBJ whole genome shotgun (WGS) entry which is preliminary data.</text>
</comment>
<dbReference type="InterPro" id="IPR037847">
    <property type="entry name" value="GRAMDC4"/>
</dbReference>
<evidence type="ECO:0000256" key="2">
    <source>
        <dbReference type="SAM" id="Phobius"/>
    </source>
</evidence>
<dbReference type="Pfam" id="PF11696">
    <property type="entry name" value="DUF3292"/>
    <property type="match status" value="1"/>
</dbReference>
<protein>
    <recommendedName>
        <fullName evidence="5">GRAM domain-containing protein</fullName>
    </recommendedName>
</protein>
<feature type="transmembrane region" description="Helical" evidence="2">
    <location>
        <begin position="305"/>
        <end position="330"/>
    </location>
</feature>
<dbReference type="eggNOG" id="ENOG502S2AS">
    <property type="taxonomic scope" value="Eukaryota"/>
</dbReference>
<dbReference type="EMBL" id="AHHD01000288">
    <property type="protein sequence ID" value="EKG15936.1"/>
    <property type="molecule type" value="Genomic_DNA"/>
</dbReference>
<dbReference type="OrthoDB" id="1708389at2759"/>
<evidence type="ECO:0008006" key="5">
    <source>
        <dbReference type="Google" id="ProtNLM"/>
    </source>
</evidence>
<dbReference type="Proteomes" id="UP000007129">
    <property type="component" value="Unassembled WGS sequence"/>
</dbReference>
<evidence type="ECO:0000256" key="1">
    <source>
        <dbReference type="SAM" id="MobiDB-lite"/>
    </source>
</evidence>
<dbReference type="AlphaFoldDB" id="K2R150"/>
<feature type="region of interest" description="Disordered" evidence="1">
    <location>
        <begin position="489"/>
        <end position="516"/>
    </location>
</feature>
<feature type="region of interest" description="Disordered" evidence="1">
    <location>
        <begin position="84"/>
        <end position="112"/>
    </location>
</feature>
<organism evidence="3 4">
    <name type="scientific">Macrophomina phaseolina (strain MS6)</name>
    <name type="common">Charcoal rot fungus</name>
    <dbReference type="NCBI Taxonomy" id="1126212"/>
    <lineage>
        <taxon>Eukaryota</taxon>
        <taxon>Fungi</taxon>
        <taxon>Dikarya</taxon>
        <taxon>Ascomycota</taxon>
        <taxon>Pezizomycotina</taxon>
        <taxon>Dothideomycetes</taxon>
        <taxon>Dothideomycetes incertae sedis</taxon>
        <taxon>Botryosphaeriales</taxon>
        <taxon>Botryosphaeriaceae</taxon>
        <taxon>Macrophomina</taxon>
    </lineage>
</organism>
<evidence type="ECO:0000313" key="4">
    <source>
        <dbReference type="Proteomes" id="UP000007129"/>
    </source>
</evidence>
<reference evidence="3 4" key="1">
    <citation type="journal article" date="2012" name="BMC Genomics">
        <title>Tools to kill: Genome of one of the most destructive plant pathogenic fungi Macrophomina phaseolina.</title>
        <authorList>
            <person name="Islam M.S."/>
            <person name="Haque M.S."/>
            <person name="Islam M.M."/>
            <person name="Emdad E.M."/>
            <person name="Halim A."/>
            <person name="Hossen Q.M.M."/>
            <person name="Hossain M.Z."/>
            <person name="Ahmed B."/>
            <person name="Rahim S."/>
            <person name="Rahman M.S."/>
            <person name="Alam M.M."/>
            <person name="Hou S."/>
            <person name="Wan X."/>
            <person name="Saito J.A."/>
            <person name="Alam M."/>
        </authorList>
    </citation>
    <scope>NUCLEOTIDE SEQUENCE [LARGE SCALE GENOMIC DNA]</scope>
    <source>
        <strain evidence="3 4">MS6</strain>
    </source>
</reference>
<dbReference type="InParanoid" id="K2R150"/>
<dbReference type="STRING" id="1126212.K2R150"/>
<sequence length="610" mass="69946">MQHVGKQQEKEYVPVDELTIGLDRSKINTNKQIQLPDHDSRAGDPDVHKDDSEHHPGSESTRSYIKQRKRGVAVKLRKTFHVGKSSDFDDAGSSSVLAGPTDETPGSSIKDKFPDRQTLKELYHNPIDTVKAQVGGTSNEQVAANIAAKEIPHEQDVELINASNAVERAKTEEKQLLAIRDLSRLIKYRQETFARWTLDRHITKIRVLPRETFKKKPRKVFQTRNAHGEIVTDWRAYAQHLLEFYAQQYGGQYIGSSSDPPHPSKHTIMPNVERLIIASSPFQEFIMTTRRVYRWENKKETIKYLIIYLTLWYFNLLLPGVLSVIFYLVVERRIHGQTLENLREDIKHTEDQQRTALSLSEFIEKEGNEKWADELLENLGPWLMVQLADMANFFESVRNFYEWRVPHRTLVTLGILAAAILATAFLPLRLLVKSSTFGAGFTFFALFPLSTNFPEYRLLVSPSKRIFWNIPTHAEWAVKFIQAEGSQVEGRASPAPSPPSSSKQAQDYSSYTAHQNGSSGRLIISVLTIRFASNDDRTVQWILPYDQIERIEKQDRIAAKNIPKLRTDSGKDLLLTTKSGEERLLENMDKRDEAFSQIVGFSRTNWQVVW</sequence>